<keyword evidence="2" id="KW-0472">Membrane</keyword>
<feature type="transmembrane region" description="Helical" evidence="2">
    <location>
        <begin position="142"/>
        <end position="159"/>
    </location>
</feature>
<keyword evidence="5" id="KW-1185">Reference proteome</keyword>
<feature type="signal peptide" evidence="3">
    <location>
        <begin position="1"/>
        <end position="31"/>
    </location>
</feature>
<evidence type="ECO:0000313" key="5">
    <source>
        <dbReference type="Proteomes" id="UP000217289"/>
    </source>
</evidence>
<gene>
    <name evidence="4" type="ORF">MEBOL_000470</name>
</gene>
<feature type="chain" id="PRO_5012267633" description="Cytochrome c domain-containing protein" evidence="3">
    <location>
        <begin position="32"/>
        <end position="163"/>
    </location>
</feature>
<feature type="region of interest" description="Disordered" evidence="1">
    <location>
        <begin position="104"/>
        <end position="129"/>
    </location>
</feature>
<evidence type="ECO:0000313" key="4">
    <source>
        <dbReference type="EMBL" id="ATB27035.1"/>
    </source>
</evidence>
<keyword evidence="3" id="KW-0732">Signal</keyword>
<evidence type="ECO:0000256" key="2">
    <source>
        <dbReference type="SAM" id="Phobius"/>
    </source>
</evidence>
<accession>A0A286NVA0</accession>
<keyword evidence="2" id="KW-1133">Transmembrane helix</keyword>
<reference evidence="4 5" key="1">
    <citation type="submission" date="2017-06" db="EMBL/GenBank/DDBJ databases">
        <authorList>
            <person name="Kim H.J."/>
            <person name="Triplett B.A."/>
        </authorList>
    </citation>
    <scope>NUCLEOTIDE SEQUENCE [LARGE SCALE GENOMIC DNA]</scope>
    <source>
        <strain evidence="4 5">DSM 14713</strain>
    </source>
</reference>
<name>A0A286NVA0_9BACT</name>
<dbReference type="Proteomes" id="UP000217289">
    <property type="component" value="Chromosome"/>
</dbReference>
<dbReference type="EMBL" id="CP022163">
    <property type="protein sequence ID" value="ATB27035.1"/>
    <property type="molecule type" value="Genomic_DNA"/>
</dbReference>
<evidence type="ECO:0008006" key="6">
    <source>
        <dbReference type="Google" id="ProtNLM"/>
    </source>
</evidence>
<evidence type="ECO:0000256" key="3">
    <source>
        <dbReference type="SAM" id="SignalP"/>
    </source>
</evidence>
<organism evidence="4 5">
    <name type="scientific">Melittangium boletus DSM 14713</name>
    <dbReference type="NCBI Taxonomy" id="1294270"/>
    <lineage>
        <taxon>Bacteria</taxon>
        <taxon>Pseudomonadati</taxon>
        <taxon>Myxococcota</taxon>
        <taxon>Myxococcia</taxon>
        <taxon>Myxococcales</taxon>
        <taxon>Cystobacterineae</taxon>
        <taxon>Archangiaceae</taxon>
        <taxon>Melittangium</taxon>
    </lineage>
</organism>
<feature type="compositionally biased region" description="Basic and acidic residues" evidence="1">
    <location>
        <begin position="108"/>
        <end position="118"/>
    </location>
</feature>
<dbReference type="KEGG" id="mbd:MEBOL_000470"/>
<dbReference type="AlphaFoldDB" id="A0A286NVA0"/>
<proteinExistence type="predicted"/>
<protein>
    <recommendedName>
        <fullName evidence="6">Cytochrome c domain-containing protein</fullName>
    </recommendedName>
</protein>
<evidence type="ECO:0000256" key="1">
    <source>
        <dbReference type="SAM" id="MobiDB-lite"/>
    </source>
</evidence>
<keyword evidence="2" id="KW-0812">Transmembrane</keyword>
<sequence length="163" mass="16914">MNALMNRGSRRALARATVLGLGLLGATSAWATGTFPNVVRSELALSSFPSCTLCHQGNPAVGTVVTPFGTSMRAKGLIFYDEASLKKALATLDAEKVDSDADGVPDIEELKTGRDPNRAEATSGDGTPIIDDVLPEPTYGCGAAPGGLSMGLAGLLLLLKRRR</sequence>